<feature type="domain" description="Amine oxidase" evidence="6">
    <location>
        <begin position="14"/>
        <end position="478"/>
    </location>
</feature>
<dbReference type="EMBL" id="JBHTJZ010000005">
    <property type="protein sequence ID" value="MFD0958423.1"/>
    <property type="molecule type" value="Genomic_DNA"/>
</dbReference>
<comment type="pathway">
    <text evidence="1 5">Carotenoid biosynthesis.</text>
</comment>
<comment type="similarity">
    <text evidence="4">Belongs to the carotenoid/retinoid oxidoreductase family. CrtN subfamily.</text>
</comment>
<evidence type="ECO:0000313" key="7">
    <source>
        <dbReference type="EMBL" id="MFD0958423.1"/>
    </source>
</evidence>
<dbReference type="SUPFAM" id="SSF51905">
    <property type="entry name" value="FAD/NAD(P)-binding domain"/>
    <property type="match status" value="1"/>
</dbReference>
<evidence type="ECO:0000256" key="5">
    <source>
        <dbReference type="RuleBase" id="RU362075"/>
    </source>
</evidence>
<name>A0ABW3HLL7_9BACL</name>
<keyword evidence="2 5" id="KW-0125">Carotenoid biosynthesis</keyword>
<evidence type="ECO:0000313" key="8">
    <source>
        <dbReference type="Proteomes" id="UP001596989"/>
    </source>
</evidence>
<dbReference type="Gene3D" id="3.50.50.60">
    <property type="entry name" value="FAD/NAD(P)-binding domain"/>
    <property type="match status" value="2"/>
</dbReference>
<sequence>MKVAFIGGGIGAMTSALLLRRQGLDVTVFERGSRLGGRLAYEEGEGYKIDQGPTIVLLPETLLGIMEEAGISRHKLPLLPCDPMYNIHYADGTVLRKWRDTDRQAEELESLSPGAGKGFRSFMEDMRPLFQQGQSSLLGRPFLRRRDFFNWANLSLLLKFRAYSSVRKQVSRYFKDERIIDAYSLQTLYIGGAPFQSPSLYALLPYAEHAFGVWYLKGGYASLVNVMEEEMEKQGVAIYRNAYVEKIITKGRRCTGIVVGGDERQFDAVVYNGDFPHLSTLFPQGVKKPPVKSYKPSSGCVLLYLGLNRRYEDAAAHQFFLPDSLTGSLRRIFIEGRMPNDPSFYVFYPSAIDSDVAPDGESVMYMLIPAPPEGKVDWVTETPQLIAKVLEEAEKRGFPGLRDAIRWQSVRTPQDAVLEGLYQGGSFGIAPTLSQSALFRPQIVPYDIEGLYAVGASVHPGGGIPIVMQGARLLANQLLKERCSHGNSRKLG</sequence>
<reference evidence="8" key="1">
    <citation type="journal article" date="2019" name="Int. J. Syst. Evol. Microbiol.">
        <title>The Global Catalogue of Microorganisms (GCM) 10K type strain sequencing project: providing services to taxonomists for standard genome sequencing and annotation.</title>
        <authorList>
            <consortium name="The Broad Institute Genomics Platform"/>
            <consortium name="The Broad Institute Genome Sequencing Center for Infectious Disease"/>
            <person name="Wu L."/>
            <person name="Ma J."/>
        </authorList>
    </citation>
    <scope>NUCLEOTIDE SEQUENCE [LARGE SCALE GENOMIC DNA]</scope>
    <source>
        <strain evidence="8">CCUG 59129</strain>
    </source>
</reference>
<protein>
    <submittedName>
        <fullName evidence="7">Phytoene desaturase family protein</fullName>
    </submittedName>
</protein>
<dbReference type="InterPro" id="IPR002937">
    <property type="entry name" value="Amino_oxidase"/>
</dbReference>
<dbReference type="Proteomes" id="UP001596989">
    <property type="component" value="Unassembled WGS sequence"/>
</dbReference>
<evidence type="ECO:0000256" key="3">
    <source>
        <dbReference type="ARBA" id="ARBA00023002"/>
    </source>
</evidence>
<dbReference type="RefSeq" id="WP_377562189.1">
    <property type="nucleotide sequence ID" value="NZ_JBHTJZ010000005.1"/>
</dbReference>
<dbReference type="PANTHER" id="PTHR43734:SF1">
    <property type="entry name" value="PHYTOENE DESATURASE"/>
    <property type="match status" value="1"/>
</dbReference>
<gene>
    <name evidence="7" type="ORF">ACFQ2I_03395</name>
</gene>
<dbReference type="Pfam" id="PF01593">
    <property type="entry name" value="Amino_oxidase"/>
    <property type="match status" value="1"/>
</dbReference>
<dbReference type="InterPro" id="IPR014105">
    <property type="entry name" value="Carotenoid/retinoid_OxRdtase"/>
</dbReference>
<comment type="caution">
    <text evidence="7">The sequence shown here is derived from an EMBL/GenBank/DDBJ whole genome shotgun (WGS) entry which is preliminary data.</text>
</comment>
<organism evidence="7 8">
    <name type="scientific">Paenibacillus chungangensis</name>
    <dbReference type="NCBI Taxonomy" id="696535"/>
    <lineage>
        <taxon>Bacteria</taxon>
        <taxon>Bacillati</taxon>
        <taxon>Bacillota</taxon>
        <taxon>Bacilli</taxon>
        <taxon>Bacillales</taxon>
        <taxon>Paenibacillaceae</taxon>
        <taxon>Paenibacillus</taxon>
    </lineage>
</organism>
<evidence type="ECO:0000256" key="4">
    <source>
        <dbReference type="ARBA" id="ARBA00038322"/>
    </source>
</evidence>
<dbReference type="NCBIfam" id="TIGR02734">
    <property type="entry name" value="crtI_fam"/>
    <property type="match status" value="1"/>
</dbReference>
<evidence type="ECO:0000259" key="6">
    <source>
        <dbReference type="Pfam" id="PF01593"/>
    </source>
</evidence>
<dbReference type="PANTHER" id="PTHR43734">
    <property type="entry name" value="PHYTOENE DESATURASE"/>
    <property type="match status" value="1"/>
</dbReference>
<keyword evidence="3 5" id="KW-0560">Oxidoreductase</keyword>
<accession>A0ABW3HLL7</accession>
<evidence type="ECO:0000256" key="1">
    <source>
        <dbReference type="ARBA" id="ARBA00004829"/>
    </source>
</evidence>
<evidence type="ECO:0000256" key="2">
    <source>
        <dbReference type="ARBA" id="ARBA00022746"/>
    </source>
</evidence>
<dbReference type="InterPro" id="IPR036188">
    <property type="entry name" value="FAD/NAD-bd_sf"/>
</dbReference>
<proteinExistence type="inferred from homology"/>
<keyword evidence="8" id="KW-1185">Reference proteome</keyword>